<feature type="coiled-coil region" evidence="1">
    <location>
        <begin position="54"/>
        <end position="100"/>
    </location>
</feature>
<comment type="caution">
    <text evidence="3">The sequence shown here is derived from an EMBL/GenBank/DDBJ whole genome shotgun (WGS) entry which is preliminary data.</text>
</comment>
<reference evidence="3 4" key="1">
    <citation type="submission" date="2018-10" db="EMBL/GenBank/DDBJ databases">
        <title>Transmission dynamics of multidrug resistant bacteria on intensive care unit surfaces.</title>
        <authorList>
            <person name="D'Souza A.W."/>
            <person name="Potter R.F."/>
            <person name="Wallace M."/>
            <person name="Shupe A."/>
            <person name="Patel S."/>
            <person name="Sun S."/>
            <person name="Gul D."/>
            <person name="Kwon J.H."/>
            <person name="Andleeb S."/>
            <person name="Burnham C.-A.D."/>
            <person name="Dantas G."/>
        </authorList>
    </citation>
    <scope>NUCLEOTIDE SEQUENCE [LARGE SCALE GENOMIC DNA]</scope>
    <source>
        <strain evidence="3 4">PO_271</strain>
    </source>
</reference>
<dbReference type="RefSeq" id="WP_062842747.1">
    <property type="nucleotide sequence ID" value="NZ_RHRS01000038.1"/>
</dbReference>
<evidence type="ECO:0000256" key="1">
    <source>
        <dbReference type="SAM" id="Coils"/>
    </source>
</evidence>
<evidence type="ECO:0000313" key="4">
    <source>
        <dbReference type="Proteomes" id="UP000272833"/>
    </source>
</evidence>
<feature type="compositionally biased region" description="Pro residues" evidence="2">
    <location>
        <begin position="129"/>
        <end position="143"/>
    </location>
</feature>
<dbReference type="AlphaFoldDB" id="A0A3R8Y2W8"/>
<feature type="region of interest" description="Disordered" evidence="2">
    <location>
        <begin position="126"/>
        <end position="146"/>
    </location>
</feature>
<protein>
    <submittedName>
        <fullName evidence="3">Uncharacterized protein</fullName>
    </submittedName>
</protein>
<name>A0A3R8Y2W8_ECTOL</name>
<gene>
    <name evidence="3" type="ORF">EGJ44_14890</name>
</gene>
<dbReference type="EMBL" id="RHRS01000038">
    <property type="protein sequence ID" value="RRW33744.1"/>
    <property type="molecule type" value="Genomic_DNA"/>
</dbReference>
<keyword evidence="1" id="KW-0175">Coiled coil</keyword>
<evidence type="ECO:0000313" key="3">
    <source>
        <dbReference type="EMBL" id="RRW33744.1"/>
    </source>
</evidence>
<evidence type="ECO:0000256" key="2">
    <source>
        <dbReference type="SAM" id="MobiDB-lite"/>
    </source>
</evidence>
<organism evidence="3 4">
    <name type="scientific">Ectopseudomonas oleovorans</name>
    <name type="common">Pseudomonas oleovorans</name>
    <dbReference type="NCBI Taxonomy" id="301"/>
    <lineage>
        <taxon>Bacteria</taxon>
        <taxon>Pseudomonadati</taxon>
        <taxon>Pseudomonadota</taxon>
        <taxon>Gammaproteobacteria</taxon>
        <taxon>Pseudomonadales</taxon>
        <taxon>Pseudomonadaceae</taxon>
        <taxon>Ectopseudomonas</taxon>
    </lineage>
</organism>
<accession>A0A3R8Y2W8</accession>
<sequence length="217" mass="23804">MTTMPGSRQHRHGTLLRAATITWLLLISAAVVIDHVALSGLAAQVETNAPGLQVTVLEKRLAELTQQVEQAQQQPDALPQTRYEVEHQALEQRLNAIEQALGSRPTADNLLPLQARIEQLEMRLSTPRTEPPVQPRPRAPAPAKPKAIEPPFRVIAAELRAGEQFLSILPSASGALSQVRLLRPGEAEAGWHLETIEGNTAVFRHGNDIRRLPISAR</sequence>
<dbReference type="Proteomes" id="UP000272833">
    <property type="component" value="Unassembled WGS sequence"/>
</dbReference>
<proteinExistence type="predicted"/>